<evidence type="ECO:0000313" key="2">
    <source>
        <dbReference type="EMBL" id="KAL3841655.1"/>
    </source>
</evidence>
<reference evidence="2 3" key="1">
    <citation type="submission" date="2024-11" db="EMBL/GenBank/DDBJ databases">
        <title>Chromosome-level genome assembly of the freshwater bivalve Anodonta woodiana.</title>
        <authorList>
            <person name="Chen X."/>
        </authorList>
    </citation>
    <scope>NUCLEOTIDE SEQUENCE [LARGE SCALE GENOMIC DNA]</scope>
    <source>
        <strain evidence="2">MN2024</strain>
        <tissue evidence="2">Gills</tissue>
    </source>
</reference>
<feature type="region of interest" description="Disordered" evidence="1">
    <location>
        <begin position="1"/>
        <end position="21"/>
    </location>
</feature>
<organism evidence="2 3">
    <name type="scientific">Sinanodonta woodiana</name>
    <name type="common">Chinese pond mussel</name>
    <name type="synonym">Anodonta woodiana</name>
    <dbReference type="NCBI Taxonomy" id="1069815"/>
    <lineage>
        <taxon>Eukaryota</taxon>
        <taxon>Metazoa</taxon>
        <taxon>Spiralia</taxon>
        <taxon>Lophotrochozoa</taxon>
        <taxon>Mollusca</taxon>
        <taxon>Bivalvia</taxon>
        <taxon>Autobranchia</taxon>
        <taxon>Heteroconchia</taxon>
        <taxon>Palaeoheterodonta</taxon>
        <taxon>Unionida</taxon>
        <taxon>Unionoidea</taxon>
        <taxon>Unionidae</taxon>
        <taxon>Unioninae</taxon>
        <taxon>Sinanodonta</taxon>
    </lineage>
</organism>
<name>A0ABD3TXB1_SINWO</name>
<comment type="caution">
    <text evidence="2">The sequence shown here is derived from an EMBL/GenBank/DDBJ whole genome shotgun (WGS) entry which is preliminary data.</text>
</comment>
<dbReference type="AlphaFoldDB" id="A0ABD3TXB1"/>
<sequence>MVGKGTRPSSYKLQKEMKRPRKKALLCAPMAANPHQLTSSRNGTWMDHNLLKYYNPRGLRHAHQPSDT</sequence>
<dbReference type="Proteomes" id="UP001634394">
    <property type="component" value="Unassembled WGS sequence"/>
</dbReference>
<evidence type="ECO:0000313" key="3">
    <source>
        <dbReference type="Proteomes" id="UP001634394"/>
    </source>
</evidence>
<protein>
    <submittedName>
        <fullName evidence="2">Uncharacterized protein</fullName>
    </submittedName>
</protein>
<dbReference type="EMBL" id="JBJQND010000017">
    <property type="protein sequence ID" value="KAL3841655.1"/>
    <property type="molecule type" value="Genomic_DNA"/>
</dbReference>
<proteinExistence type="predicted"/>
<accession>A0ABD3TXB1</accession>
<gene>
    <name evidence="2" type="ORF">ACJMK2_019769</name>
</gene>
<keyword evidence="3" id="KW-1185">Reference proteome</keyword>
<evidence type="ECO:0000256" key="1">
    <source>
        <dbReference type="SAM" id="MobiDB-lite"/>
    </source>
</evidence>